<protein>
    <submittedName>
        <fullName evidence="1">Uncharacterized protein</fullName>
    </submittedName>
</protein>
<accession>A0A645B433</accession>
<reference evidence="1" key="1">
    <citation type="submission" date="2019-08" db="EMBL/GenBank/DDBJ databases">
        <authorList>
            <person name="Kucharzyk K."/>
            <person name="Murdoch R.W."/>
            <person name="Higgins S."/>
            <person name="Loffler F."/>
        </authorList>
    </citation>
    <scope>NUCLEOTIDE SEQUENCE</scope>
</reference>
<evidence type="ECO:0000313" key="1">
    <source>
        <dbReference type="EMBL" id="MPM59826.1"/>
    </source>
</evidence>
<gene>
    <name evidence="1" type="ORF">SDC9_106672</name>
</gene>
<dbReference type="EMBL" id="VSSQ01017476">
    <property type="protein sequence ID" value="MPM59826.1"/>
    <property type="molecule type" value="Genomic_DNA"/>
</dbReference>
<sequence>MEGEVPKEIVIEDNTTSEQMRLFKELDKKEKALYFL</sequence>
<organism evidence="1">
    <name type="scientific">bioreactor metagenome</name>
    <dbReference type="NCBI Taxonomy" id="1076179"/>
    <lineage>
        <taxon>unclassified sequences</taxon>
        <taxon>metagenomes</taxon>
        <taxon>ecological metagenomes</taxon>
    </lineage>
</organism>
<dbReference type="AlphaFoldDB" id="A0A645B433"/>
<name>A0A645B433_9ZZZZ</name>
<proteinExistence type="predicted"/>
<comment type="caution">
    <text evidence="1">The sequence shown here is derived from an EMBL/GenBank/DDBJ whole genome shotgun (WGS) entry which is preliminary data.</text>
</comment>